<gene>
    <name evidence="3" type="ORF">V6N12_007825</name>
</gene>
<comment type="caution">
    <text evidence="3">The sequence shown here is derived from an EMBL/GenBank/DDBJ whole genome shotgun (WGS) entry which is preliminary data.</text>
</comment>
<reference evidence="3 4" key="1">
    <citation type="journal article" date="2024" name="G3 (Bethesda)">
        <title>Genome assembly of Hibiscus sabdariffa L. provides insights into metabolisms of medicinal natural products.</title>
        <authorList>
            <person name="Kim T."/>
        </authorList>
    </citation>
    <scope>NUCLEOTIDE SEQUENCE [LARGE SCALE GENOMIC DNA]</scope>
    <source>
        <strain evidence="3">TK-2024</strain>
        <tissue evidence="3">Old leaves</tissue>
    </source>
</reference>
<evidence type="ECO:0000256" key="1">
    <source>
        <dbReference type="SAM" id="MobiDB-lite"/>
    </source>
</evidence>
<dbReference type="Pfam" id="PF20167">
    <property type="entry name" value="Transposase_32"/>
    <property type="match status" value="1"/>
</dbReference>
<feature type="compositionally biased region" description="Polar residues" evidence="1">
    <location>
        <begin position="396"/>
        <end position="409"/>
    </location>
</feature>
<dbReference type="Proteomes" id="UP001472677">
    <property type="component" value="Unassembled WGS sequence"/>
</dbReference>
<evidence type="ECO:0000313" key="3">
    <source>
        <dbReference type="EMBL" id="KAK8569295.1"/>
    </source>
</evidence>
<accession>A0ABR2F2Y0</accession>
<evidence type="ECO:0000259" key="2">
    <source>
        <dbReference type="Pfam" id="PF20167"/>
    </source>
</evidence>
<feature type="region of interest" description="Disordered" evidence="1">
    <location>
        <begin position="538"/>
        <end position="602"/>
    </location>
</feature>
<feature type="region of interest" description="Disordered" evidence="1">
    <location>
        <begin position="390"/>
        <end position="409"/>
    </location>
</feature>
<dbReference type="EMBL" id="JBBPBM010000009">
    <property type="protein sequence ID" value="KAK8569295.1"/>
    <property type="molecule type" value="Genomic_DNA"/>
</dbReference>
<proteinExistence type="predicted"/>
<protein>
    <recommendedName>
        <fullName evidence="2">Putative plant transposon protein domain-containing protein</fullName>
    </recommendedName>
</protein>
<evidence type="ECO:0000313" key="4">
    <source>
        <dbReference type="Proteomes" id="UP001472677"/>
    </source>
</evidence>
<feature type="domain" description="Putative plant transposon protein" evidence="2">
    <location>
        <begin position="41"/>
        <end position="219"/>
    </location>
</feature>
<keyword evidence="4" id="KW-1185">Reference proteome</keyword>
<organism evidence="3 4">
    <name type="scientific">Hibiscus sabdariffa</name>
    <name type="common">roselle</name>
    <dbReference type="NCBI Taxonomy" id="183260"/>
    <lineage>
        <taxon>Eukaryota</taxon>
        <taxon>Viridiplantae</taxon>
        <taxon>Streptophyta</taxon>
        <taxon>Embryophyta</taxon>
        <taxon>Tracheophyta</taxon>
        <taxon>Spermatophyta</taxon>
        <taxon>Magnoliopsida</taxon>
        <taxon>eudicotyledons</taxon>
        <taxon>Gunneridae</taxon>
        <taxon>Pentapetalae</taxon>
        <taxon>rosids</taxon>
        <taxon>malvids</taxon>
        <taxon>Malvales</taxon>
        <taxon>Malvaceae</taxon>
        <taxon>Malvoideae</taxon>
        <taxon>Hibiscus</taxon>
    </lineage>
</organism>
<feature type="region of interest" description="Disordered" evidence="1">
    <location>
        <begin position="249"/>
        <end position="346"/>
    </location>
</feature>
<feature type="compositionally biased region" description="Low complexity" evidence="1">
    <location>
        <begin position="278"/>
        <end position="295"/>
    </location>
</feature>
<feature type="compositionally biased region" description="Polar residues" evidence="1">
    <location>
        <begin position="300"/>
        <end position="309"/>
    </location>
</feature>
<feature type="compositionally biased region" description="Polar residues" evidence="1">
    <location>
        <begin position="323"/>
        <end position="332"/>
    </location>
</feature>
<sequence length="602" mass="66518">MASARYTLVSAKNKWEEQGFHLDDSLPNYGLEQFIYNRLHELGWFRLARQPARANYNWALEFYANNSAGEDNVMVRGRRVATNAATINSILGLPNDDLSFYAMLGALEDEDYETIKDYLCLEGTAWNTTGRNLHSVSRTQLLPKAKLWNTFVKRNLLPTSHNQTIDRTRLVLIHTIITGYRINVGEILAKELAAACSNDKGILAFPCLISALCRQAAVPTSSSDKYQAEKKGWTRAVYMRKMDVADATPLNMAMPTPPASSDHMPTAPTDEARSSNLAATSPAPAEPSPSVADSPIPSRAQHTQPSHTMPSPAATPTDLPASRESTPDSPMGSTPVAPHPPPPAQSEEAVPLHILQLRNQLQRIEARLINFLCYQFPAASTYFNAQPEATAAAHHPTNTQPIPSVKPSTQADDIEEVHISSDDENDVFDWQTPRGHPPAPRPTQQQAAVPLHILQLRNQLQRIEARQLLMQEETKVFQQRLINFLCYQFPAAFTYFNAQPEATAAAHHPTNTQPIPSVNPSTQAGDIEEVHISSDDENDVFDWQTPRGHPPAPRPTQQQAAETSATHSPDPADVPILQTAPIPAQPTMETHHRRTRPQPAAC</sequence>
<dbReference type="InterPro" id="IPR046796">
    <property type="entry name" value="Transposase_32_dom"/>
</dbReference>
<feature type="region of interest" description="Disordered" evidence="1">
    <location>
        <begin position="422"/>
        <end position="445"/>
    </location>
</feature>
<name>A0ABR2F2Y0_9ROSI</name>